<organism evidence="3 4">
    <name type="scientific">Methanolacinia petrolearia (strain DSM 11571 / OCM 486 / SEBR 4847)</name>
    <name type="common">Methanoplanus petrolearius</name>
    <dbReference type="NCBI Taxonomy" id="679926"/>
    <lineage>
        <taxon>Archaea</taxon>
        <taxon>Methanobacteriati</taxon>
        <taxon>Methanobacteriota</taxon>
        <taxon>Stenosarchaea group</taxon>
        <taxon>Methanomicrobia</taxon>
        <taxon>Methanomicrobiales</taxon>
        <taxon>Methanomicrobiaceae</taxon>
        <taxon>Methanolacinia</taxon>
    </lineage>
</organism>
<keyword evidence="1" id="KW-0812">Transmembrane</keyword>
<name>E1REG3_METP4</name>
<dbReference type="AlphaFoldDB" id="E1REG3"/>
<keyword evidence="1" id="KW-1133">Transmembrane helix</keyword>
<feature type="domain" description="Archaeal Type IV pilin N-terminal" evidence="2">
    <location>
        <begin position="14"/>
        <end position="91"/>
    </location>
</feature>
<reference evidence="3 4" key="1">
    <citation type="journal article" date="2010" name="Stand. Genomic Sci.">
        <title>Complete genome sequence of Methanoplanus petrolearius type strain (SEBR 4847).</title>
        <authorList>
            <person name="Brambilla E."/>
            <person name="Djao O.D."/>
            <person name="Daligault H."/>
            <person name="Lapidus A."/>
            <person name="Lucas S."/>
            <person name="Hammon N."/>
            <person name="Nolan M."/>
            <person name="Tice H."/>
            <person name="Cheng J.F."/>
            <person name="Han C."/>
            <person name="Tapia R."/>
            <person name="Goodwin L."/>
            <person name="Pitluck S."/>
            <person name="Liolios K."/>
            <person name="Ivanova N."/>
            <person name="Mavromatis K."/>
            <person name="Mikhailova N."/>
            <person name="Pati A."/>
            <person name="Chen A."/>
            <person name="Palaniappan K."/>
            <person name="Land M."/>
            <person name="Hauser L."/>
            <person name="Chang Y.J."/>
            <person name="Jeffries C.D."/>
            <person name="Rohde M."/>
            <person name="Spring S."/>
            <person name="Sikorski J."/>
            <person name="Goker M."/>
            <person name="Woyke T."/>
            <person name="Bristow J."/>
            <person name="Eisen J.A."/>
            <person name="Markowitz V."/>
            <person name="Hugenholtz P."/>
            <person name="Kyrpides N.C."/>
            <person name="Klenk H.P."/>
        </authorList>
    </citation>
    <scope>NUCLEOTIDE SEQUENCE [LARGE SCALE GENOMIC DNA]</scope>
    <source>
        <strain evidence="4">DSM 11571 / OCM 486 / SEBR 4847</strain>
    </source>
</reference>
<evidence type="ECO:0000256" key="1">
    <source>
        <dbReference type="SAM" id="Phobius"/>
    </source>
</evidence>
<dbReference type="Pfam" id="PF07790">
    <property type="entry name" value="Pilin_N"/>
    <property type="match status" value="1"/>
</dbReference>
<dbReference type="RefSeq" id="WP_013330383.1">
    <property type="nucleotide sequence ID" value="NC_014507.1"/>
</dbReference>
<evidence type="ECO:0000259" key="2">
    <source>
        <dbReference type="Pfam" id="PF07790"/>
    </source>
</evidence>
<gene>
    <name evidence="3" type="ordered locus">Mpet_2462</name>
</gene>
<dbReference type="GeneID" id="25395030"/>
<evidence type="ECO:0000313" key="3">
    <source>
        <dbReference type="EMBL" id="ADN37206.1"/>
    </source>
</evidence>
<dbReference type="STRING" id="679926.Mpet_2462"/>
<dbReference type="HOGENOM" id="CLU_092288_0_0_2"/>
<accession>E1REG3</accession>
<keyword evidence="4" id="KW-1185">Reference proteome</keyword>
<feature type="transmembrane region" description="Helical" evidence="1">
    <location>
        <begin position="21"/>
        <end position="43"/>
    </location>
</feature>
<evidence type="ECO:0000313" key="4">
    <source>
        <dbReference type="Proteomes" id="UP000006565"/>
    </source>
</evidence>
<keyword evidence="1" id="KW-0472">Membrane</keyword>
<sequence length="311" mass="32504" precursor="true">MMKKLFKFQESDCAVSPVVGVMLMLVVTIIIAAVVSGFAGGLIDSGSQKTPTLSMDVSIKNSGTCHGSGFYALVTGVSEPINTSDLKLITSWTTTVKKNTYITSSNGEATGVGCILGLNIGTVYHGGAEVLPGVSNTMTKLTYTDGGGVAPFGSGTGVEGTVPANKHANYEETAYFGNYILDIGTVMAAEPIGECHNTYSMVGGYHVRNNMGDIAISPKAGGYGQTTGFPPSSTTFLYQYKDDNNAFVYKVYTGEETTPAGIIADGGQVDNIQAVLGCGWENLRSGDTVNVKIVYIPSGKTIFNKDVVVSA</sequence>
<dbReference type="EMBL" id="CP002117">
    <property type="protein sequence ID" value="ADN37206.1"/>
    <property type="molecule type" value="Genomic_DNA"/>
</dbReference>
<dbReference type="InterPro" id="IPR012859">
    <property type="entry name" value="Pilin_N_archaeal"/>
</dbReference>
<proteinExistence type="predicted"/>
<dbReference type="Proteomes" id="UP000006565">
    <property type="component" value="Chromosome"/>
</dbReference>
<dbReference type="KEGG" id="mpi:Mpet_2462"/>
<protein>
    <recommendedName>
        <fullName evidence="2">Archaeal Type IV pilin N-terminal domain-containing protein</fullName>
    </recommendedName>
</protein>
<dbReference type="eggNOG" id="arCOG02421">
    <property type="taxonomic scope" value="Archaea"/>
</dbReference>